<feature type="domain" description="Response regulatory" evidence="3">
    <location>
        <begin position="5"/>
        <end position="124"/>
    </location>
</feature>
<dbReference type="PANTHER" id="PTHR44591:SF3">
    <property type="entry name" value="RESPONSE REGULATORY DOMAIN-CONTAINING PROTEIN"/>
    <property type="match status" value="1"/>
</dbReference>
<proteinExistence type="predicted"/>
<dbReference type="SUPFAM" id="SSF52172">
    <property type="entry name" value="CheY-like"/>
    <property type="match status" value="1"/>
</dbReference>
<dbReference type="InterPro" id="IPR001789">
    <property type="entry name" value="Sig_transdc_resp-reg_receiver"/>
</dbReference>
<dbReference type="PROSITE" id="PS50110">
    <property type="entry name" value="RESPONSE_REGULATORY"/>
    <property type="match status" value="1"/>
</dbReference>
<dbReference type="AlphaFoldDB" id="A0A841RF83"/>
<sequence>MAYERILIVDDSATSRMIIKRCFHIAGYEKSEYAEAEDGLAALNFLKDNPVDLIVSDLNMPRMDGTTFIRRLKMKDSAAHIPVIVISSMGNDAVRDELEGTAVLSVIRKPLSPAKILEALGEGSGEGEGDEF</sequence>
<protein>
    <submittedName>
        <fullName evidence="4">CheY-like chemotaxis protein</fullName>
    </submittedName>
</protein>
<keyword evidence="1 2" id="KW-0597">Phosphoprotein</keyword>
<dbReference type="Gene3D" id="3.40.50.2300">
    <property type="match status" value="1"/>
</dbReference>
<gene>
    <name evidence="4" type="ORF">HNR50_003159</name>
</gene>
<dbReference type="SMART" id="SM00448">
    <property type="entry name" value="REC"/>
    <property type="match status" value="1"/>
</dbReference>
<dbReference type="GO" id="GO:0000160">
    <property type="term" value="P:phosphorelay signal transduction system"/>
    <property type="evidence" value="ECO:0007669"/>
    <property type="project" value="InterPro"/>
</dbReference>
<organism evidence="4 5">
    <name type="scientific">Spirochaeta isovalerica</name>
    <dbReference type="NCBI Taxonomy" id="150"/>
    <lineage>
        <taxon>Bacteria</taxon>
        <taxon>Pseudomonadati</taxon>
        <taxon>Spirochaetota</taxon>
        <taxon>Spirochaetia</taxon>
        <taxon>Spirochaetales</taxon>
        <taxon>Spirochaetaceae</taxon>
        <taxon>Spirochaeta</taxon>
    </lineage>
</organism>
<comment type="caution">
    <text evidence="4">The sequence shown here is derived from an EMBL/GenBank/DDBJ whole genome shotgun (WGS) entry which is preliminary data.</text>
</comment>
<name>A0A841RF83_9SPIO</name>
<evidence type="ECO:0000313" key="4">
    <source>
        <dbReference type="EMBL" id="MBB6481479.1"/>
    </source>
</evidence>
<dbReference type="InterPro" id="IPR011006">
    <property type="entry name" value="CheY-like_superfamily"/>
</dbReference>
<evidence type="ECO:0000256" key="2">
    <source>
        <dbReference type="PROSITE-ProRule" id="PRU00169"/>
    </source>
</evidence>
<reference evidence="4 5" key="1">
    <citation type="submission" date="2020-08" db="EMBL/GenBank/DDBJ databases">
        <title>Genomic Encyclopedia of Type Strains, Phase IV (KMG-IV): sequencing the most valuable type-strain genomes for metagenomic binning, comparative biology and taxonomic classification.</title>
        <authorList>
            <person name="Goeker M."/>
        </authorList>
    </citation>
    <scope>NUCLEOTIDE SEQUENCE [LARGE SCALE GENOMIC DNA]</scope>
    <source>
        <strain evidence="4 5">DSM 2461</strain>
    </source>
</reference>
<dbReference type="InterPro" id="IPR050595">
    <property type="entry name" value="Bact_response_regulator"/>
</dbReference>
<dbReference type="PANTHER" id="PTHR44591">
    <property type="entry name" value="STRESS RESPONSE REGULATOR PROTEIN 1"/>
    <property type="match status" value="1"/>
</dbReference>
<evidence type="ECO:0000259" key="3">
    <source>
        <dbReference type="PROSITE" id="PS50110"/>
    </source>
</evidence>
<accession>A0A841RF83</accession>
<evidence type="ECO:0000256" key="1">
    <source>
        <dbReference type="ARBA" id="ARBA00022553"/>
    </source>
</evidence>
<evidence type="ECO:0000313" key="5">
    <source>
        <dbReference type="Proteomes" id="UP000587760"/>
    </source>
</evidence>
<dbReference type="Pfam" id="PF00072">
    <property type="entry name" value="Response_reg"/>
    <property type="match status" value="1"/>
</dbReference>
<dbReference type="Proteomes" id="UP000587760">
    <property type="component" value="Unassembled WGS sequence"/>
</dbReference>
<feature type="modified residue" description="4-aspartylphosphate" evidence="2">
    <location>
        <position position="57"/>
    </location>
</feature>
<keyword evidence="5" id="KW-1185">Reference proteome</keyword>
<dbReference type="RefSeq" id="WP_184747725.1">
    <property type="nucleotide sequence ID" value="NZ_JACHGJ010000006.1"/>
</dbReference>
<dbReference type="EMBL" id="JACHGJ010000006">
    <property type="protein sequence ID" value="MBB6481479.1"/>
    <property type="molecule type" value="Genomic_DNA"/>
</dbReference>